<comment type="caution">
    <text evidence="1">The sequence shown here is derived from an EMBL/GenBank/DDBJ whole genome shotgun (WGS) entry which is preliminary data.</text>
</comment>
<accession>A0A9X1FM02</accession>
<protein>
    <submittedName>
        <fullName evidence="1">Uncharacterized protein</fullName>
    </submittedName>
</protein>
<evidence type="ECO:0000313" key="2">
    <source>
        <dbReference type="Proteomes" id="UP001138686"/>
    </source>
</evidence>
<keyword evidence="2" id="KW-1185">Reference proteome</keyword>
<reference evidence="1" key="1">
    <citation type="submission" date="2021-07" db="EMBL/GenBank/DDBJ databases">
        <title>Aureisphaera sp. CAU 1614 isolated from sea sediment.</title>
        <authorList>
            <person name="Kim W."/>
        </authorList>
    </citation>
    <scope>NUCLEOTIDE SEQUENCE</scope>
    <source>
        <strain evidence="1">CAU 1614</strain>
    </source>
</reference>
<sequence length="286" mass="32389">MKYLLIVLSIFLTQISFSQQSYSVNGENLTLYPEAEGNLTLLWNSFDGNYRYFIKKGDEIVELKNTKVDGDYQEEYKDVLRNYTGSDTSKVKLTKADLVRAVDAYNVQNDASYVSKTTSVQLKARLGVFAGISNYPYFVNPDNTSLPQFGVELEIIDDVKLKRHSMALLLRHILGNNDYDFSSTQFSLNYRFKFVKTETFDIYVNTKFADFVHISQDLSFTDGNGEVTNIKASGSEFQAPFGIGIGTDIALGNGYLTFLYQDIFALNLNDNGEFSIDLVVGYKWNL</sequence>
<dbReference type="RefSeq" id="WP_219050927.1">
    <property type="nucleotide sequence ID" value="NZ_JAHWDP010000001.1"/>
</dbReference>
<dbReference type="AlphaFoldDB" id="A0A9X1FM02"/>
<organism evidence="1 2">
    <name type="scientific">Halomarinibacterium sedimenti</name>
    <dbReference type="NCBI Taxonomy" id="2857106"/>
    <lineage>
        <taxon>Bacteria</taxon>
        <taxon>Pseudomonadati</taxon>
        <taxon>Bacteroidota</taxon>
        <taxon>Flavobacteriia</taxon>
        <taxon>Flavobacteriales</taxon>
        <taxon>Flavobacteriaceae</taxon>
        <taxon>Halomarinibacterium</taxon>
    </lineage>
</organism>
<gene>
    <name evidence="1" type="ORF">KXJ69_02470</name>
</gene>
<name>A0A9X1FM02_9FLAO</name>
<proteinExistence type="predicted"/>
<dbReference type="Proteomes" id="UP001138686">
    <property type="component" value="Unassembled WGS sequence"/>
</dbReference>
<evidence type="ECO:0000313" key="1">
    <source>
        <dbReference type="EMBL" id="MBW2936951.1"/>
    </source>
</evidence>
<dbReference type="EMBL" id="JAHWDP010000001">
    <property type="protein sequence ID" value="MBW2936951.1"/>
    <property type="molecule type" value="Genomic_DNA"/>
</dbReference>